<dbReference type="EMBL" id="CP059894">
    <property type="protein sequence ID" value="QNJ95914.1"/>
    <property type="molecule type" value="Genomic_DNA"/>
</dbReference>
<dbReference type="SMART" id="SM00226">
    <property type="entry name" value="LMWPc"/>
    <property type="match status" value="1"/>
</dbReference>
<keyword evidence="3" id="KW-0904">Protein phosphatase</keyword>
<dbReference type="RefSeq" id="WP_187099175.1">
    <property type="nucleotide sequence ID" value="NZ_CP059894.1"/>
</dbReference>
<dbReference type="Proteomes" id="UP000515498">
    <property type="component" value="Chromosome"/>
</dbReference>
<feature type="domain" description="Phosphotyrosine protein phosphatase I" evidence="5">
    <location>
        <begin position="1"/>
        <end position="168"/>
    </location>
</feature>
<accession>A0A7G8PNJ8</accession>
<evidence type="ECO:0000256" key="4">
    <source>
        <dbReference type="PIRSR" id="PIRSR617867-1"/>
    </source>
</evidence>
<dbReference type="SUPFAM" id="SSF52788">
    <property type="entry name" value="Phosphotyrosine protein phosphatases I"/>
    <property type="match status" value="1"/>
</dbReference>
<dbReference type="PRINTS" id="PR00719">
    <property type="entry name" value="LMWPTPASE"/>
</dbReference>
<dbReference type="InterPro" id="IPR036196">
    <property type="entry name" value="Ptyr_pPase_sf"/>
</dbReference>
<reference evidence="6 7" key="1">
    <citation type="submission" date="2020-07" db="EMBL/GenBank/DDBJ databases">
        <title>Draft genome sequence of four isobutane-metabolizing strains capable of cometabolically degrading diverse ether contaminants.</title>
        <authorList>
            <person name="Chen W."/>
            <person name="Faulkner N."/>
            <person name="Smith C."/>
            <person name="Hyman M."/>
        </authorList>
    </citation>
    <scope>NUCLEOTIDE SEQUENCE [LARGE SCALE GENOMIC DNA]</scope>
    <source>
        <strain evidence="6 7">2A</strain>
    </source>
</reference>
<dbReference type="GO" id="GO:0004725">
    <property type="term" value="F:protein tyrosine phosphatase activity"/>
    <property type="evidence" value="ECO:0007669"/>
    <property type="project" value="InterPro"/>
</dbReference>
<name>A0A7G8PNJ8_9MYCO</name>
<evidence type="ECO:0000313" key="6">
    <source>
        <dbReference type="EMBL" id="QNJ95914.1"/>
    </source>
</evidence>
<sequence>MHILFVCTGNICRSPTAERLSAMLGAERALPDLTTSSAGTRAVIGHAMHAEAATALSALGGDPSGFVARHLTTRIASAADLVLTMTTAHRDSVLELAPRQLRRTFTLGEASFLAAEYEPAGLADLADLRPHLAGQRVDDIPDPMGQDASYFTAVAARIARALPPIIELCRRSVTFPDG</sequence>
<dbReference type="InterPro" id="IPR050438">
    <property type="entry name" value="LMW_PTPase"/>
</dbReference>
<evidence type="ECO:0000313" key="7">
    <source>
        <dbReference type="Proteomes" id="UP000515498"/>
    </source>
</evidence>
<evidence type="ECO:0000259" key="5">
    <source>
        <dbReference type="SMART" id="SM00226"/>
    </source>
</evidence>
<evidence type="ECO:0000256" key="2">
    <source>
        <dbReference type="ARBA" id="ARBA00022801"/>
    </source>
</evidence>
<gene>
    <name evidence="6" type="ORF">HZU40_05745</name>
</gene>
<dbReference type="KEGG" id="mflu:HZU40_05745"/>
<dbReference type="Pfam" id="PF01451">
    <property type="entry name" value="LMWPc"/>
    <property type="match status" value="1"/>
</dbReference>
<protein>
    <submittedName>
        <fullName evidence="6">Low molecular weight phosphatase family protein</fullName>
    </submittedName>
</protein>
<dbReference type="Gene3D" id="3.40.50.2300">
    <property type="match status" value="1"/>
</dbReference>
<proteinExistence type="inferred from homology"/>
<evidence type="ECO:0000256" key="1">
    <source>
        <dbReference type="ARBA" id="ARBA00011063"/>
    </source>
</evidence>
<comment type="similarity">
    <text evidence="1">Belongs to the low molecular weight phosphotyrosine protein phosphatase family.</text>
</comment>
<keyword evidence="2" id="KW-0378">Hydrolase</keyword>
<dbReference type="InterPro" id="IPR023485">
    <property type="entry name" value="Ptyr_pPase"/>
</dbReference>
<feature type="active site" description="Nucleophile" evidence="4">
    <location>
        <position position="13"/>
    </location>
</feature>
<dbReference type="AlphaFoldDB" id="A0A7G8PNJ8"/>
<feature type="active site" description="Nucleophile" evidence="4">
    <location>
        <position position="7"/>
    </location>
</feature>
<organism evidence="6 7">
    <name type="scientific">Mycolicibacterium fluoranthenivorans</name>
    <dbReference type="NCBI Taxonomy" id="258505"/>
    <lineage>
        <taxon>Bacteria</taxon>
        <taxon>Bacillati</taxon>
        <taxon>Actinomycetota</taxon>
        <taxon>Actinomycetes</taxon>
        <taxon>Mycobacteriales</taxon>
        <taxon>Mycobacteriaceae</taxon>
        <taxon>Mycolicibacterium</taxon>
    </lineage>
</organism>
<dbReference type="PANTHER" id="PTHR11717:SF31">
    <property type="entry name" value="LOW MOLECULAR WEIGHT PROTEIN-TYROSINE-PHOSPHATASE ETP-RELATED"/>
    <property type="match status" value="1"/>
</dbReference>
<dbReference type="InterPro" id="IPR017867">
    <property type="entry name" value="Tyr_phospatase_low_mol_wt"/>
</dbReference>
<dbReference type="PANTHER" id="PTHR11717">
    <property type="entry name" value="LOW MOLECULAR WEIGHT PROTEIN TYROSINE PHOSPHATASE"/>
    <property type="match status" value="1"/>
</dbReference>
<evidence type="ECO:0000256" key="3">
    <source>
        <dbReference type="ARBA" id="ARBA00022912"/>
    </source>
</evidence>